<name>X1CJJ5_9ZZZZ</name>
<comment type="caution">
    <text evidence="1">The sequence shown here is derived from an EMBL/GenBank/DDBJ whole genome shotgun (WGS) entry which is preliminary data.</text>
</comment>
<evidence type="ECO:0000313" key="1">
    <source>
        <dbReference type="EMBL" id="GAH08521.1"/>
    </source>
</evidence>
<reference evidence="1" key="1">
    <citation type="journal article" date="2014" name="Front. Microbiol.">
        <title>High frequency of phylogenetically diverse reductive dehalogenase-homologous genes in deep subseafloor sedimentary metagenomes.</title>
        <authorList>
            <person name="Kawai M."/>
            <person name="Futagami T."/>
            <person name="Toyoda A."/>
            <person name="Takaki Y."/>
            <person name="Nishi S."/>
            <person name="Hori S."/>
            <person name="Arai W."/>
            <person name="Tsubouchi T."/>
            <person name="Morono Y."/>
            <person name="Uchiyama I."/>
            <person name="Ito T."/>
            <person name="Fujiyama A."/>
            <person name="Inagaki F."/>
            <person name="Takami H."/>
        </authorList>
    </citation>
    <scope>NUCLEOTIDE SEQUENCE</scope>
    <source>
        <strain evidence="1">Expedition CK06-06</strain>
    </source>
</reference>
<dbReference type="AlphaFoldDB" id="X1CJJ5"/>
<protein>
    <submittedName>
        <fullName evidence="1">Uncharacterized protein</fullName>
    </submittedName>
</protein>
<gene>
    <name evidence="1" type="ORF">S01H4_55739</name>
</gene>
<sequence>QQGQRAQATRKAALEQQQREQALAAYKLGNLMFEQANKLIEKNDLTEPTPLIKQLYKKAGQAYASADMPVNLNPSMDIAFNKEQVQKAEHTSIMKLVGKLDVESSPNDFANAKTAVAAYVHKTKDKDLGKALNTNINDLEKARQFKIQEARRKKTAQATRAGKSSDFEKGYYQWAGTDKGKNEDGKPRTRWEYRVFRKSQEREGKIKQLEQKLGRKLTTDEIRRQCLFALLLF</sequence>
<feature type="non-terminal residue" evidence="1">
    <location>
        <position position="1"/>
    </location>
</feature>
<proteinExistence type="predicted"/>
<organism evidence="1">
    <name type="scientific">marine sediment metagenome</name>
    <dbReference type="NCBI Taxonomy" id="412755"/>
    <lineage>
        <taxon>unclassified sequences</taxon>
        <taxon>metagenomes</taxon>
        <taxon>ecological metagenomes</taxon>
    </lineage>
</organism>
<accession>X1CJJ5</accession>
<dbReference type="EMBL" id="BART01032211">
    <property type="protein sequence ID" value="GAH08521.1"/>
    <property type="molecule type" value="Genomic_DNA"/>
</dbReference>